<gene>
    <name evidence="2" type="ORF">PG991_003805</name>
</gene>
<protein>
    <submittedName>
        <fullName evidence="2">Uncharacterized protein</fullName>
    </submittedName>
</protein>
<feature type="region of interest" description="Disordered" evidence="1">
    <location>
        <begin position="513"/>
        <end position="534"/>
    </location>
</feature>
<organism evidence="2 3">
    <name type="scientific">Apiospora marii</name>
    <dbReference type="NCBI Taxonomy" id="335849"/>
    <lineage>
        <taxon>Eukaryota</taxon>
        <taxon>Fungi</taxon>
        <taxon>Dikarya</taxon>
        <taxon>Ascomycota</taxon>
        <taxon>Pezizomycotina</taxon>
        <taxon>Sordariomycetes</taxon>
        <taxon>Xylariomycetidae</taxon>
        <taxon>Amphisphaeriales</taxon>
        <taxon>Apiosporaceae</taxon>
        <taxon>Apiospora</taxon>
    </lineage>
</organism>
<feature type="compositionally biased region" description="Basic and acidic residues" evidence="1">
    <location>
        <begin position="107"/>
        <end position="118"/>
    </location>
</feature>
<reference evidence="2 3" key="1">
    <citation type="submission" date="2023-01" db="EMBL/GenBank/DDBJ databases">
        <title>Analysis of 21 Apiospora genomes using comparative genomics revels a genus with tremendous synthesis potential of carbohydrate active enzymes and secondary metabolites.</title>
        <authorList>
            <person name="Sorensen T."/>
        </authorList>
    </citation>
    <scope>NUCLEOTIDE SEQUENCE [LARGE SCALE GENOMIC DNA]</scope>
    <source>
        <strain evidence="2 3">CBS 20057</strain>
    </source>
</reference>
<dbReference type="EMBL" id="JAQQWI010000007">
    <property type="protein sequence ID" value="KAK8026749.1"/>
    <property type="molecule type" value="Genomic_DNA"/>
</dbReference>
<evidence type="ECO:0000313" key="3">
    <source>
        <dbReference type="Proteomes" id="UP001396898"/>
    </source>
</evidence>
<dbReference type="Proteomes" id="UP001396898">
    <property type="component" value="Unassembled WGS sequence"/>
</dbReference>
<keyword evidence="3" id="KW-1185">Reference proteome</keyword>
<accession>A0ABR1S4F2</accession>
<sequence length="651" mass="71146">MGRKKAAGASGAGTGEDVGGSAINFSNATVSQGQLVSTKAGMQVNKHLHRGTAFVNWSAQEAASSPSSSSPANSQESGSRVLPIRPVRWHVKPRIQGSRARQTETTSRQETKARKRAVEPGATSATSDQNEAGRAGTGSEGGGPSLSSGYIFPVWASAVFPGDLPDSHKRLLHLSVVYWPIIAYPLGEHALLSYNPLQVPERHVFLFQDPTSLHCLVAMGALYETLRSGRKESFLLGSLVSKLYSVIGDHIRSNGDLNTAMNAMATLALIAGYQGNYEHWSLHMKALMQFIPAAGGLDQVDTGVMGGIRKLINDKTHSYNCTRADFAGALSFSTKPFLPWRRRQAKLQCIPEIGQEAMHRGLTRHLAPCGLGQATIKAVTTVASYHRCITYTKRQNQQKRRRREGAEAVVYEPLEVGEHYDYILYRLLAEPGPLLTTRTALTTSEQQHLNAELLRSDTTSPFSPGDDGIALQSAIRILAILLLREPTNDMPCGESNLLRQLEHHLQTILHSIERTRTKRPPTLSSPKQKENNDTLATRKPIHLWLCTAGDLVSTLQGGGVTGGRTDKAGRPSIYERLLRAVLSPDEAADPARVRERDLEVCRIMSLGDMREMKLGSSTLRDSGEEGWDDRQAMRRILGLTDTGLSDGQQSQ</sequence>
<name>A0ABR1S4F2_9PEZI</name>
<proteinExistence type="predicted"/>
<evidence type="ECO:0000256" key="1">
    <source>
        <dbReference type="SAM" id="MobiDB-lite"/>
    </source>
</evidence>
<comment type="caution">
    <text evidence="2">The sequence shown here is derived from an EMBL/GenBank/DDBJ whole genome shotgun (WGS) entry which is preliminary data.</text>
</comment>
<evidence type="ECO:0000313" key="2">
    <source>
        <dbReference type="EMBL" id="KAK8026749.1"/>
    </source>
</evidence>
<feature type="region of interest" description="Disordered" evidence="1">
    <location>
        <begin position="59"/>
        <end position="144"/>
    </location>
</feature>
<feature type="compositionally biased region" description="Gly residues" evidence="1">
    <location>
        <begin position="135"/>
        <end position="144"/>
    </location>
</feature>
<feature type="compositionally biased region" description="Low complexity" evidence="1">
    <location>
        <begin position="59"/>
        <end position="79"/>
    </location>
</feature>
<feature type="region of interest" description="Disordered" evidence="1">
    <location>
        <begin position="1"/>
        <end position="23"/>
    </location>
</feature>